<organism evidence="8 9">
    <name type="scientific">Noviherbaspirillum aridicola</name>
    <dbReference type="NCBI Taxonomy" id="2849687"/>
    <lineage>
        <taxon>Bacteria</taxon>
        <taxon>Pseudomonadati</taxon>
        <taxon>Pseudomonadota</taxon>
        <taxon>Betaproteobacteria</taxon>
        <taxon>Burkholderiales</taxon>
        <taxon>Oxalobacteraceae</taxon>
        <taxon>Noviherbaspirillum</taxon>
    </lineage>
</organism>
<evidence type="ECO:0000256" key="3">
    <source>
        <dbReference type="ARBA" id="ARBA00022553"/>
    </source>
</evidence>
<accession>A0ABQ4QA38</accession>
<evidence type="ECO:0000313" key="8">
    <source>
        <dbReference type="EMBL" id="GIZ53921.1"/>
    </source>
</evidence>
<dbReference type="SMART" id="SM00388">
    <property type="entry name" value="HisKA"/>
    <property type="match status" value="1"/>
</dbReference>
<dbReference type="SUPFAM" id="SSF47384">
    <property type="entry name" value="Homodimeric domain of signal transducing histidine kinase"/>
    <property type="match status" value="1"/>
</dbReference>
<feature type="domain" description="Histidine kinase" evidence="6">
    <location>
        <begin position="200"/>
        <end position="422"/>
    </location>
</feature>
<keyword evidence="9" id="KW-1185">Reference proteome</keyword>
<reference evidence="8 9" key="1">
    <citation type="journal article" date="2022" name="Int. J. Syst. Evol. Microbiol.">
        <title>Noviherbaspirillum aridicola sp. nov., isolated from an arid soil in Pakistan.</title>
        <authorList>
            <person name="Khan I.U."/>
            <person name="Saqib M."/>
            <person name="Amin A."/>
            <person name="Hussain F."/>
            <person name="Li L."/>
            <person name="Liu Y.H."/>
            <person name="Fang B.Z."/>
            <person name="Ahmed I."/>
            <person name="Li W.J."/>
        </authorList>
    </citation>
    <scope>NUCLEOTIDE SEQUENCE [LARGE SCALE GENOMIC DNA]</scope>
    <source>
        <strain evidence="8 9">NCCP-691</strain>
    </source>
</reference>
<dbReference type="PRINTS" id="PR00344">
    <property type="entry name" value="BCTRLSENSOR"/>
</dbReference>
<dbReference type="EMBL" id="BPMK01000022">
    <property type="protein sequence ID" value="GIZ53921.1"/>
    <property type="molecule type" value="Genomic_DNA"/>
</dbReference>
<evidence type="ECO:0000256" key="5">
    <source>
        <dbReference type="SAM" id="Coils"/>
    </source>
</evidence>
<dbReference type="SUPFAM" id="SSF55785">
    <property type="entry name" value="PYP-like sensor domain (PAS domain)"/>
    <property type="match status" value="1"/>
</dbReference>
<evidence type="ECO:0000256" key="4">
    <source>
        <dbReference type="PROSITE-ProRule" id="PRU00169"/>
    </source>
</evidence>
<dbReference type="InterPro" id="IPR005467">
    <property type="entry name" value="His_kinase_dom"/>
</dbReference>
<evidence type="ECO:0000256" key="2">
    <source>
        <dbReference type="ARBA" id="ARBA00012438"/>
    </source>
</evidence>
<sequence>MQHFELLFDSSPGSFLILLPDADFTIVGVTKGYRRDTLTTREVLLGRGVFDAFPDNPHTPEANSTRNLRASLLRVVATRSPDTMVIQRYDVPRRDGMGFEVRYWSPVNTPVIAPDGEMIYIIHGVRNVTDYMRLQEENESRQKQSAELSARNRQMEAEILQRGWDIDEKNRELRHANEALMRYAQTARDEAQSKDEFLAMLAHELRNPLAGISTALELLAIVGNDASKAAELRDVCYRQLGNLTRLVDDLLDVSRVSRGAVHLRREALDLRDILDSALHAVRGLLDERGLAVSTSITPGAYRMWGDATRLEQVLTNLLANAARYTESGGRVDIVLGNETAASGSWGVLRIKDTGRGIPPDMLSRIFDMFVQVDTEIDRARGGLGIGLTLVQKLVEMHGGAVEGYSEGIGHGSTFTVRLPLDAGVSLPEQRGGRGTVPAGQVPGTRVLLIEDNVDARMTLKNLLQAYGYQVEVAETGEEGLQRMLQERPDVAIVDIGLPGLDGFEVARRTRMTPETRGVRLVALSGYSGPDTERKAAAAGFDMHLVKPVNPVELPAILTVRADR</sequence>
<dbReference type="SUPFAM" id="SSF52172">
    <property type="entry name" value="CheY-like"/>
    <property type="match status" value="1"/>
</dbReference>
<dbReference type="Gene3D" id="3.40.50.2300">
    <property type="match status" value="1"/>
</dbReference>
<dbReference type="Gene3D" id="1.10.287.130">
    <property type="match status" value="1"/>
</dbReference>
<keyword evidence="5" id="KW-0175">Coiled coil</keyword>
<evidence type="ECO:0000259" key="7">
    <source>
        <dbReference type="PROSITE" id="PS50110"/>
    </source>
</evidence>
<dbReference type="PANTHER" id="PTHR43547:SF2">
    <property type="entry name" value="HYBRID SIGNAL TRANSDUCTION HISTIDINE KINASE C"/>
    <property type="match status" value="1"/>
</dbReference>
<proteinExistence type="predicted"/>
<dbReference type="InterPro" id="IPR003661">
    <property type="entry name" value="HisK_dim/P_dom"/>
</dbReference>
<comment type="caution">
    <text evidence="8">The sequence shown here is derived from an EMBL/GenBank/DDBJ whole genome shotgun (WGS) entry which is preliminary data.</text>
</comment>
<dbReference type="PANTHER" id="PTHR43547">
    <property type="entry name" value="TWO-COMPONENT HISTIDINE KINASE"/>
    <property type="match status" value="1"/>
</dbReference>
<dbReference type="Pfam" id="PF00512">
    <property type="entry name" value="HisKA"/>
    <property type="match status" value="1"/>
</dbReference>
<gene>
    <name evidence="8" type="ORF">NCCP691_39350</name>
</gene>
<dbReference type="Pfam" id="PF02518">
    <property type="entry name" value="HATPase_c"/>
    <property type="match status" value="1"/>
</dbReference>
<dbReference type="InterPro" id="IPR001789">
    <property type="entry name" value="Sig_transdc_resp-reg_receiver"/>
</dbReference>
<dbReference type="Gene3D" id="3.30.565.10">
    <property type="entry name" value="Histidine kinase-like ATPase, C-terminal domain"/>
    <property type="match status" value="1"/>
</dbReference>
<keyword evidence="3 4" id="KW-0597">Phosphoprotein</keyword>
<evidence type="ECO:0000259" key="6">
    <source>
        <dbReference type="PROSITE" id="PS50109"/>
    </source>
</evidence>
<dbReference type="InterPro" id="IPR036097">
    <property type="entry name" value="HisK_dim/P_sf"/>
</dbReference>
<dbReference type="CDD" id="cd00082">
    <property type="entry name" value="HisKA"/>
    <property type="match status" value="1"/>
</dbReference>
<dbReference type="Proteomes" id="UP000887222">
    <property type="component" value="Unassembled WGS sequence"/>
</dbReference>
<dbReference type="Pfam" id="PF00072">
    <property type="entry name" value="Response_reg"/>
    <property type="match status" value="1"/>
</dbReference>
<feature type="coiled-coil region" evidence="5">
    <location>
        <begin position="131"/>
        <end position="186"/>
    </location>
</feature>
<dbReference type="SUPFAM" id="SSF55874">
    <property type="entry name" value="ATPase domain of HSP90 chaperone/DNA topoisomerase II/histidine kinase"/>
    <property type="match status" value="1"/>
</dbReference>
<protein>
    <recommendedName>
        <fullName evidence="2">histidine kinase</fullName>
        <ecNumber evidence="2">2.7.13.3</ecNumber>
    </recommendedName>
</protein>
<feature type="domain" description="Response regulatory" evidence="7">
    <location>
        <begin position="445"/>
        <end position="561"/>
    </location>
</feature>
<dbReference type="SMART" id="SM00448">
    <property type="entry name" value="REC"/>
    <property type="match status" value="1"/>
</dbReference>
<dbReference type="InterPro" id="IPR011006">
    <property type="entry name" value="CheY-like_superfamily"/>
</dbReference>
<name>A0ABQ4QA38_9BURK</name>
<dbReference type="CDD" id="cd17580">
    <property type="entry name" value="REC_2_DhkD-like"/>
    <property type="match status" value="1"/>
</dbReference>
<feature type="modified residue" description="4-aspartylphosphate" evidence="4">
    <location>
        <position position="494"/>
    </location>
</feature>
<dbReference type="InterPro" id="IPR004358">
    <property type="entry name" value="Sig_transdc_His_kin-like_C"/>
</dbReference>
<dbReference type="PROSITE" id="PS50110">
    <property type="entry name" value="RESPONSE_REGULATORY"/>
    <property type="match status" value="1"/>
</dbReference>
<comment type="catalytic activity">
    <reaction evidence="1">
        <text>ATP + protein L-histidine = ADP + protein N-phospho-L-histidine.</text>
        <dbReference type="EC" id="2.7.13.3"/>
    </reaction>
</comment>
<dbReference type="InterPro" id="IPR035965">
    <property type="entry name" value="PAS-like_dom_sf"/>
</dbReference>
<dbReference type="SMART" id="SM00387">
    <property type="entry name" value="HATPase_c"/>
    <property type="match status" value="1"/>
</dbReference>
<dbReference type="PROSITE" id="PS50109">
    <property type="entry name" value="HIS_KIN"/>
    <property type="match status" value="1"/>
</dbReference>
<dbReference type="InterPro" id="IPR003594">
    <property type="entry name" value="HATPase_dom"/>
</dbReference>
<evidence type="ECO:0000256" key="1">
    <source>
        <dbReference type="ARBA" id="ARBA00000085"/>
    </source>
</evidence>
<dbReference type="Gene3D" id="3.30.450.20">
    <property type="entry name" value="PAS domain"/>
    <property type="match status" value="1"/>
</dbReference>
<evidence type="ECO:0000313" key="9">
    <source>
        <dbReference type="Proteomes" id="UP000887222"/>
    </source>
</evidence>
<dbReference type="InterPro" id="IPR036890">
    <property type="entry name" value="HATPase_C_sf"/>
</dbReference>
<dbReference type="EC" id="2.7.13.3" evidence="2"/>